<keyword evidence="3" id="KW-1185">Reference proteome</keyword>
<dbReference type="EMBL" id="MU157832">
    <property type="protein sequence ID" value="KAF9532424.1"/>
    <property type="molecule type" value="Genomic_DNA"/>
</dbReference>
<gene>
    <name evidence="2" type="ORF">CPB83DRAFT_847826</name>
</gene>
<dbReference type="Proteomes" id="UP000807306">
    <property type="component" value="Unassembled WGS sequence"/>
</dbReference>
<comment type="caution">
    <text evidence="2">The sequence shown here is derived from an EMBL/GenBank/DDBJ whole genome shotgun (WGS) entry which is preliminary data.</text>
</comment>
<accession>A0A9P6ENY4</accession>
<evidence type="ECO:0000313" key="2">
    <source>
        <dbReference type="EMBL" id="KAF9532424.1"/>
    </source>
</evidence>
<reference evidence="2" key="1">
    <citation type="submission" date="2020-11" db="EMBL/GenBank/DDBJ databases">
        <authorList>
            <consortium name="DOE Joint Genome Institute"/>
            <person name="Ahrendt S."/>
            <person name="Riley R."/>
            <person name="Andreopoulos W."/>
            <person name="Labutti K."/>
            <person name="Pangilinan J."/>
            <person name="Ruiz-Duenas F.J."/>
            <person name="Barrasa J.M."/>
            <person name="Sanchez-Garcia M."/>
            <person name="Camarero S."/>
            <person name="Miyauchi S."/>
            <person name="Serrano A."/>
            <person name="Linde D."/>
            <person name="Babiker R."/>
            <person name="Drula E."/>
            <person name="Ayuso-Fernandez I."/>
            <person name="Pacheco R."/>
            <person name="Padilla G."/>
            <person name="Ferreira P."/>
            <person name="Barriuso J."/>
            <person name="Kellner H."/>
            <person name="Castanera R."/>
            <person name="Alfaro M."/>
            <person name="Ramirez L."/>
            <person name="Pisabarro A.G."/>
            <person name="Kuo A."/>
            <person name="Tritt A."/>
            <person name="Lipzen A."/>
            <person name="He G."/>
            <person name="Yan M."/>
            <person name="Ng V."/>
            <person name="Cullen D."/>
            <person name="Martin F."/>
            <person name="Rosso M.-N."/>
            <person name="Henrissat B."/>
            <person name="Hibbett D."/>
            <person name="Martinez A.T."/>
            <person name="Grigoriev I.V."/>
        </authorList>
    </citation>
    <scope>NUCLEOTIDE SEQUENCE</scope>
    <source>
        <strain evidence="2">CBS 506.95</strain>
    </source>
</reference>
<sequence>MSIESFQGPLSSSCGRSQNPKGSRLQSKFQRPIQRRAISVSRLPLRGSICQIVGSYSTFPEPAERHVKTASCCVYL</sequence>
<dbReference type="AlphaFoldDB" id="A0A9P6ENY4"/>
<name>A0A9P6ENY4_9AGAR</name>
<evidence type="ECO:0000256" key="1">
    <source>
        <dbReference type="SAM" id="MobiDB-lite"/>
    </source>
</evidence>
<feature type="compositionally biased region" description="Polar residues" evidence="1">
    <location>
        <begin position="1"/>
        <end position="29"/>
    </location>
</feature>
<proteinExistence type="predicted"/>
<evidence type="ECO:0000313" key="3">
    <source>
        <dbReference type="Proteomes" id="UP000807306"/>
    </source>
</evidence>
<organism evidence="2 3">
    <name type="scientific">Crepidotus variabilis</name>
    <dbReference type="NCBI Taxonomy" id="179855"/>
    <lineage>
        <taxon>Eukaryota</taxon>
        <taxon>Fungi</taxon>
        <taxon>Dikarya</taxon>
        <taxon>Basidiomycota</taxon>
        <taxon>Agaricomycotina</taxon>
        <taxon>Agaricomycetes</taxon>
        <taxon>Agaricomycetidae</taxon>
        <taxon>Agaricales</taxon>
        <taxon>Agaricineae</taxon>
        <taxon>Crepidotaceae</taxon>
        <taxon>Crepidotus</taxon>
    </lineage>
</organism>
<feature type="region of interest" description="Disordered" evidence="1">
    <location>
        <begin position="1"/>
        <end position="30"/>
    </location>
</feature>
<protein>
    <submittedName>
        <fullName evidence="2">Uncharacterized protein</fullName>
    </submittedName>
</protein>